<evidence type="ECO:0000256" key="1">
    <source>
        <dbReference type="SAM" id="MobiDB-lite"/>
    </source>
</evidence>
<dbReference type="GO" id="GO:0042254">
    <property type="term" value="P:ribosome biogenesis"/>
    <property type="evidence" value="ECO:0007669"/>
    <property type="project" value="TreeGrafter"/>
</dbReference>
<dbReference type="Proteomes" id="UP000326565">
    <property type="component" value="Unassembled WGS sequence"/>
</dbReference>
<proteinExistence type="predicted"/>
<dbReference type="GO" id="GO:0005730">
    <property type="term" value="C:nucleolus"/>
    <property type="evidence" value="ECO:0007669"/>
    <property type="project" value="TreeGrafter"/>
</dbReference>
<organism evidence="3 4">
    <name type="scientific">Aspergillus leporis</name>
    <dbReference type="NCBI Taxonomy" id="41062"/>
    <lineage>
        <taxon>Eukaryota</taxon>
        <taxon>Fungi</taxon>
        <taxon>Dikarya</taxon>
        <taxon>Ascomycota</taxon>
        <taxon>Pezizomycotina</taxon>
        <taxon>Eurotiomycetes</taxon>
        <taxon>Eurotiomycetidae</taxon>
        <taxon>Eurotiales</taxon>
        <taxon>Aspergillaceae</taxon>
        <taxon>Aspergillus</taxon>
        <taxon>Aspergillus subgen. Circumdati</taxon>
    </lineage>
</organism>
<evidence type="ECO:0000313" key="3">
    <source>
        <dbReference type="EMBL" id="KAB8073148.1"/>
    </source>
</evidence>
<feature type="domain" description="Nucleolar 27S pre-rRNA processing Urb2/Npa2 C-terminal" evidence="2">
    <location>
        <begin position="1249"/>
        <end position="1480"/>
    </location>
</feature>
<dbReference type="OrthoDB" id="160374at2759"/>
<evidence type="ECO:0000313" key="4">
    <source>
        <dbReference type="Proteomes" id="UP000326565"/>
    </source>
</evidence>
<dbReference type="Pfam" id="PF10441">
    <property type="entry name" value="Urb2"/>
    <property type="match status" value="1"/>
</dbReference>
<dbReference type="PANTHER" id="PTHR15682">
    <property type="entry name" value="UNHEALTHY RIBOSOME BIOGENESIS PROTEIN 2 HOMOLOG"/>
    <property type="match status" value="1"/>
</dbReference>
<keyword evidence="4" id="KW-1185">Reference proteome</keyword>
<accession>A0A5N5WX66</accession>
<dbReference type="EMBL" id="ML732232">
    <property type="protein sequence ID" value="KAB8073148.1"/>
    <property type="molecule type" value="Genomic_DNA"/>
</dbReference>
<evidence type="ECO:0000259" key="2">
    <source>
        <dbReference type="Pfam" id="PF10441"/>
    </source>
</evidence>
<reference evidence="3 4" key="1">
    <citation type="submission" date="2019-04" db="EMBL/GenBank/DDBJ databases">
        <title>Friends and foes A comparative genomics study of 23 Aspergillus species from section Flavi.</title>
        <authorList>
            <consortium name="DOE Joint Genome Institute"/>
            <person name="Kjaerbolling I."/>
            <person name="Vesth T."/>
            <person name="Frisvad J.C."/>
            <person name="Nybo J.L."/>
            <person name="Theobald S."/>
            <person name="Kildgaard S."/>
            <person name="Isbrandt T."/>
            <person name="Kuo A."/>
            <person name="Sato A."/>
            <person name="Lyhne E.K."/>
            <person name="Kogle M.E."/>
            <person name="Wiebenga A."/>
            <person name="Kun R.S."/>
            <person name="Lubbers R.J."/>
            <person name="Makela M.R."/>
            <person name="Barry K."/>
            <person name="Chovatia M."/>
            <person name="Clum A."/>
            <person name="Daum C."/>
            <person name="Haridas S."/>
            <person name="He G."/>
            <person name="LaButti K."/>
            <person name="Lipzen A."/>
            <person name="Mondo S."/>
            <person name="Riley R."/>
            <person name="Salamov A."/>
            <person name="Simmons B.A."/>
            <person name="Magnuson J.K."/>
            <person name="Henrissat B."/>
            <person name="Mortensen U.H."/>
            <person name="Larsen T.O."/>
            <person name="Devries R.P."/>
            <person name="Grigoriev I.V."/>
            <person name="Machida M."/>
            <person name="Baker S.E."/>
            <person name="Andersen M.R."/>
        </authorList>
    </citation>
    <scope>NUCLEOTIDE SEQUENCE [LARGE SCALE GENOMIC DNA]</scope>
    <source>
        <strain evidence="3 4">CBS 151.66</strain>
    </source>
</reference>
<sequence length="1481" mass="166016">MPSSAERPRSSQEALLRLEKGSGSPISQLNEAAQIIGLDLALCASHPEINRTSNTQRRAAPKEEWVLRWLLKKLRAGKNYRVEPASFLLLRQLIDLIQPKTLATTLKDQKFLAILNHAITDLEDDVFAGLENGATDMGHSDSESSNTLGDSPQSDKKGTKRKRAGDRGQDIMDIDEQPQTPTSCFLAFIRALDCLYSLVMLASRTLEIDEVASSHLKHALKGEPEVVAVMLGRSFRLAAVATTQFFNARKTTDLQHLLYVLPAIMDLWELRSNRRVDTDSGSSNESFARYCFQGALRLQLCVRSIQLDTDERAQVLHGVERLIALHVVLPARAAFFDRGGSGIDYSASEPDWSAVKPVSDTFRPILCEKVPPSQNTSDDVVRRKTLWRTAELLPEFFDIACRSVPRDTFRRQTHDAPWLETLFVAVAELAFSIVKAENTSTYLSEFVGVLERLFRVVLNRNVQLSLHTLLTHAAYTGLLKDGLAQVEWNLTALLIELGADIFLPNSGLSDSTKLLGALLKKINLHWRSGAPHTEGSYEIIKNGIMIPLLRAFLSARDMTTFMQLWYEQLIDVEEARSQDSSLGLFTIWEDDDVCNVYSDLMRSPLTHAHASAQMRAAAAEIRAEDGKVSKSAGAYAQFVILEAGFRNRGLNATDSHEDLGSIIETMKSTLSSKQSLHWRWRLWSLARNLLENNVQSTNDALAAAIMGLIEGAAKSIRRHQKDRMQKLCAPLECFEAYRFTLATIIVSANSSHVDGFNLLTRDIADFMQSSSRQTTAQSISSPWNGRVDNLDSDSLILAYFLTLVRSPGVWSQVNPETRRSLFKNMLSLATLQYRPPSNLETPPPEARFLQAWASVVCHEYLLNAPAIVVDLITVLSERVKEDVSNRRLYVESLQRIPAPLITRRQRGLLLDLLQDVVVQEDSTAEVTVGMLSLMAKLADMPKSTATLTSDWEPIWTVAKAVSLRGTEVDLQIMKAFRSLHRAVITKLLVLAEEDCRKLFKKMYRKIVSKASKLRSIDRDSMDCFFLRISLSQLWLHRKRLSGAYDEMELATYRQNVFDLVVVEVKSIKDQCKKQKLEETITLIKILDALEDFEDLATDHAEVEKFLTKIENYVEKSVDSGSSLRRLIRRRVLAGKGTEKSITLPVIHCAETLPLQHMYGEEQQIFIRSTTVRFQSMTVDQLIQVIKDVRELGFVGDNAACHLLVSGIAVASLTPIEDKESSTAKELSLLCTAVTESVLCSKSIEQFTLATECLDILLRSHTRCITQWNIDSLLACVAVCASKDGPRISSDYSASIYTRLCRLMGVLFGIQRQKLGGRFHLILPAMQRLLNCLFARSRKRTRAMLSEKKHAQQPFWLAPLQAAHAVHFTRLLTSLCDPTVSAVSRPTQTRLGHEGLTDQTKKAKRIAGQYLQYLVMEYAESCLRGSLSPEVKAAILPGLYSVLDVMSRETMRALNAGLDVSGRAIFKGLYDDYVKFGKWNKG</sequence>
<protein>
    <submittedName>
        <fullName evidence="3">Urb2/Npa2 family-domain-containing protein</fullName>
    </submittedName>
</protein>
<dbReference type="InterPro" id="IPR052609">
    <property type="entry name" value="Ribosome_Biogenesis_Reg"/>
</dbReference>
<dbReference type="InterPro" id="IPR018849">
    <property type="entry name" value="Urb2/Npa2_C"/>
</dbReference>
<name>A0A5N5WX66_9EURO</name>
<dbReference type="PANTHER" id="PTHR15682:SF2">
    <property type="entry name" value="UNHEALTHY RIBOSOME BIOGENESIS PROTEIN 2 HOMOLOG"/>
    <property type="match status" value="1"/>
</dbReference>
<gene>
    <name evidence="3" type="ORF">BDV29DRAFT_140588</name>
</gene>
<feature type="compositionally biased region" description="Polar residues" evidence="1">
    <location>
        <begin position="143"/>
        <end position="152"/>
    </location>
</feature>
<feature type="region of interest" description="Disordered" evidence="1">
    <location>
        <begin position="133"/>
        <end position="176"/>
    </location>
</feature>